<feature type="compositionally biased region" description="Basic and acidic residues" evidence="1">
    <location>
        <begin position="243"/>
        <end position="257"/>
    </location>
</feature>
<feature type="compositionally biased region" description="Polar residues" evidence="1">
    <location>
        <begin position="223"/>
        <end position="239"/>
    </location>
</feature>
<sequence length="287" mass="32615">MRKLIPQIFRYVNIFIKWFLMVDDTVMVLKMVVPLLLAWLWSLWLVGSTPYRAPNHSYLGLAKGCCEVVYLNKSNLFRPWKYENIHFLGPDKCNNISMVSMYRFKFNKTRAFRCGNGFNVMSFFINLLSSVGNKRTTEEEELLGLLTRMKRVYLTTFSENKTNTSQFSGFVLASPRAAEPDLLTTLPITETEKGNTPAKESSRSNVRGDLGQLRLTVQGRSGIHNTSLPIPNLTVTQGNRRGRQAEARPKYGLDEKMTPSPTRPPDMMSIGHSHLTTSLAIDESSHE</sequence>
<evidence type="ECO:0000256" key="1">
    <source>
        <dbReference type="SAM" id="MobiDB-lite"/>
    </source>
</evidence>
<protein>
    <submittedName>
        <fullName evidence="2">Glycoprotein L</fullName>
    </submittedName>
</protein>
<dbReference type="PROSITE" id="PS52026">
    <property type="entry name" value="GL_GHV"/>
    <property type="match status" value="1"/>
</dbReference>
<dbReference type="EMBL" id="MG452722">
    <property type="protein sequence ID" value="AZB49218.1"/>
    <property type="molecule type" value="Genomic_DNA"/>
</dbReference>
<accession>A0A3S5HA19</accession>
<dbReference type="Gene3D" id="3.10.390.20">
    <property type="entry name" value="Viral glycoprotein L"/>
    <property type="match status" value="1"/>
</dbReference>
<dbReference type="GO" id="GO:0019064">
    <property type="term" value="P:fusion of virus membrane with host plasma membrane"/>
    <property type="evidence" value="ECO:0007669"/>
    <property type="project" value="InterPro"/>
</dbReference>
<evidence type="ECO:0000313" key="3">
    <source>
        <dbReference type="Proteomes" id="UP000677407"/>
    </source>
</evidence>
<dbReference type="GeneID" id="65102773"/>
<dbReference type="InterPro" id="IPR020175">
    <property type="entry name" value="Herpes_gL_rhadinovirus"/>
</dbReference>
<dbReference type="Proteomes" id="UP000677407">
    <property type="component" value="Segment"/>
</dbReference>
<gene>
    <name evidence="2" type="primary">ORF47</name>
</gene>
<name>A0A3S5HA19_9GAMA</name>
<dbReference type="RefSeq" id="YP_010087488.1">
    <property type="nucleotide sequence ID" value="NC_055555.1"/>
</dbReference>
<dbReference type="Pfam" id="PF11108">
    <property type="entry name" value="Phage_glycop_gL"/>
    <property type="match status" value="1"/>
</dbReference>
<keyword evidence="3" id="KW-1185">Reference proteome</keyword>
<evidence type="ECO:0000313" key="2">
    <source>
        <dbReference type="EMBL" id="AZB49218.1"/>
    </source>
</evidence>
<dbReference type="KEGG" id="vg:65102773"/>
<proteinExistence type="predicted"/>
<reference evidence="2" key="1">
    <citation type="submission" date="2017-11" db="EMBL/GenBank/DDBJ databases">
        <title>The distinct marsupial branch of gammaherpesviruses includes novel host-derived genes seldom found in other viruses.</title>
        <authorList>
            <person name="Vaz P.K."/>
        </authorList>
    </citation>
    <scope>NUCLEOTIDE SEQUENCE</scope>
    <source>
        <strain evidence="2">36M/11</strain>
    </source>
</reference>
<organism evidence="2">
    <name type="scientific">Phascolarctid gammaherpesvirus 1</name>
    <dbReference type="NCBI Taxonomy" id="2249313"/>
    <lineage>
        <taxon>Viruses</taxon>
        <taxon>Duplodnaviria</taxon>
        <taxon>Heunggongvirae</taxon>
        <taxon>Peploviricota</taxon>
        <taxon>Herviviricetes</taxon>
        <taxon>Herpesvirales</taxon>
        <taxon>Orthoherpesviridae</taxon>
        <taxon>Gammaherpesvirinae</taxon>
        <taxon>Manticavirus</taxon>
        <taxon>Manticavirus phascolarctidgamma1</taxon>
    </lineage>
</organism>
<feature type="region of interest" description="Disordered" evidence="1">
    <location>
        <begin position="222"/>
        <end position="271"/>
    </location>
</feature>
<dbReference type="InterPro" id="IPR038313">
    <property type="entry name" value="Herpes_gL_rhadinovirus_sf"/>
</dbReference>